<dbReference type="RefSeq" id="WP_036936249.1">
    <property type="nucleotide sequence ID" value="NZ_CABMNT010000001.1"/>
</dbReference>
<dbReference type="AlphaFoldDB" id="A0A379FE29"/>
<dbReference type="Gene3D" id="3.10.450.50">
    <property type="match status" value="1"/>
</dbReference>
<name>A0A379FE29_PROVU</name>
<dbReference type="PROSITE" id="PS51257">
    <property type="entry name" value="PROKAR_LIPOPROTEIN"/>
    <property type="match status" value="1"/>
</dbReference>
<keyword evidence="1" id="KW-0732">Signal</keyword>
<dbReference type="InterPro" id="IPR024267">
    <property type="entry name" value="DUF4878"/>
</dbReference>
<feature type="signal peptide" evidence="1">
    <location>
        <begin position="1"/>
        <end position="20"/>
    </location>
</feature>
<accession>A0A379FE29</accession>
<dbReference type="OrthoDB" id="6465799at2"/>
<sequence length="135" mass="14622">MLKRIMGSLFLIFAVITLSACNDKTDGPGVVAVAFVEAIAEGNGDKAISLVNLGEIEKDPRAEQFNSKFKMIVAETGKQVKEQGGLSKVEIVSIEYSDDKNSAIVTLKTVLKDGVEKTKAQEMVNVDGKWKVAFK</sequence>
<evidence type="ECO:0000313" key="3">
    <source>
        <dbReference type="EMBL" id="SUC17593.1"/>
    </source>
</evidence>
<gene>
    <name evidence="3" type="ORF">NCTC10376_03539</name>
</gene>
<feature type="chain" id="PRO_5016698058" evidence="1">
    <location>
        <begin position="21"/>
        <end position="135"/>
    </location>
</feature>
<dbReference type="GeneID" id="93394056"/>
<dbReference type="Proteomes" id="UP000254331">
    <property type="component" value="Unassembled WGS sequence"/>
</dbReference>
<organism evidence="3 4">
    <name type="scientific">Proteus vulgaris</name>
    <dbReference type="NCBI Taxonomy" id="585"/>
    <lineage>
        <taxon>Bacteria</taxon>
        <taxon>Pseudomonadati</taxon>
        <taxon>Pseudomonadota</taxon>
        <taxon>Gammaproteobacteria</taxon>
        <taxon>Enterobacterales</taxon>
        <taxon>Morganellaceae</taxon>
        <taxon>Proteus</taxon>
    </lineage>
</organism>
<dbReference type="Pfam" id="PF12870">
    <property type="entry name" value="DUF4878"/>
    <property type="match status" value="1"/>
</dbReference>
<keyword evidence="3" id="KW-0449">Lipoprotein</keyword>
<evidence type="ECO:0000313" key="4">
    <source>
        <dbReference type="Proteomes" id="UP000254331"/>
    </source>
</evidence>
<proteinExistence type="predicted"/>
<reference evidence="3 4" key="1">
    <citation type="submission" date="2018-06" db="EMBL/GenBank/DDBJ databases">
        <authorList>
            <consortium name="Pathogen Informatics"/>
            <person name="Doyle S."/>
        </authorList>
    </citation>
    <scope>NUCLEOTIDE SEQUENCE [LARGE SCALE GENOMIC DNA]</scope>
    <source>
        <strain evidence="3 4">NCTC10376</strain>
    </source>
</reference>
<dbReference type="EMBL" id="UGTW01000001">
    <property type="protein sequence ID" value="SUC17593.1"/>
    <property type="molecule type" value="Genomic_DNA"/>
</dbReference>
<evidence type="ECO:0000259" key="2">
    <source>
        <dbReference type="Pfam" id="PF12870"/>
    </source>
</evidence>
<evidence type="ECO:0000256" key="1">
    <source>
        <dbReference type="SAM" id="SignalP"/>
    </source>
</evidence>
<protein>
    <submittedName>
        <fullName evidence="3">Lipoprotein</fullName>
    </submittedName>
</protein>
<feature type="domain" description="DUF4878" evidence="2">
    <location>
        <begin position="21"/>
        <end position="133"/>
    </location>
</feature>